<feature type="region of interest" description="Disordered" evidence="1">
    <location>
        <begin position="1"/>
        <end position="46"/>
    </location>
</feature>
<evidence type="ECO:0000313" key="3">
    <source>
        <dbReference type="Proteomes" id="UP000239480"/>
    </source>
</evidence>
<organism evidence="2 3">
    <name type="scientific">Aliiruegeria haliotis</name>
    <dbReference type="NCBI Taxonomy" id="1280846"/>
    <lineage>
        <taxon>Bacteria</taxon>
        <taxon>Pseudomonadati</taxon>
        <taxon>Pseudomonadota</taxon>
        <taxon>Alphaproteobacteria</taxon>
        <taxon>Rhodobacterales</taxon>
        <taxon>Roseobacteraceae</taxon>
        <taxon>Aliiruegeria</taxon>
    </lineage>
</organism>
<evidence type="ECO:0000256" key="1">
    <source>
        <dbReference type="SAM" id="MobiDB-lite"/>
    </source>
</evidence>
<sequence>MVPVGTAISNSASNPTRTPGCSGCQVAGSKVSDPPTLPGPLDRPPDSKIGEIIAEVAFDPHECHGTRAVCGAVSALPPCWNRGPANKLFPKRFEAVKQHLQRKFGADHTTAMERVHFKRLETRLLKACRQTSAVRWVQFFFETAESALVVDSTDRQAAHFQVHYFRSLRPNRDLPTNPKANRNAQLE</sequence>
<evidence type="ECO:0000313" key="2">
    <source>
        <dbReference type="EMBL" id="PRY24367.1"/>
    </source>
</evidence>
<reference evidence="2 3" key="1">
    <citation type="submission" date="2018-03" db="EMBL/GenBank/DDBJ databases">
        <title>Genomic Encyclopedia of Archaeal and Bacterial Type Strains, Phase II (KMG-II): from individual species to whole genera.</title>
        <authorList>
            <person name="Goeker M."/>
        </authorList>
    </citation>
    <scope>NUCLEOTIDE SEQUENCE [LARGE SCALE GENOMIC DNA]</scope>
    <source>
        <strain evidence="2 3">DSM 29328</strain>
    </source>
</reference>
<dbReference type="EMBL" id="PVTD01000003">
    <property type="protein sequence ID" value="PRY24367.1"/>
    <property type="molecule type" value="Genomic_DNA"/>
</dbReference>
<name>A0A2T0RTA6_9RHOB</name>
<dbReference type="AlphaFoldDB" id="A0A2T0RTA6"/>
<gene>
    <name evidence="2" type="ORF">CLV78_103233</name>
</gene>
<proteinExistence type="predicted"/>
<protein>
    <submittedName>
        <fullName evidence="2">Uncharacterized protein</fullName>
    </submittedName>
</protein>
<comment type="caution">
    <text evidence="2">The sequence shown here is derived from an EMBL/GenBank/DDBJ whole genome shotgun (WGS) entry which is preliminary data.</text>
</comment>
<accession>A0A2T0RTA6</accession>
<dbReference type="Proteomes" id="UP000239480">
    <property type="component" value="Unassembled WGS sequence"/>
</dbReference>
<keyword evidence="3" id="KW-1185">Reference proteome</keyword>
<feature type="compositionally biased region" description="Polar residues" evidence="1">
    <location>
        <begin position="7"/>
        <end position="19"/>
    </location>
</feature>